<dbReference type="InParanoid" id="D2VR78"/>
<dbReference type="InterPro" id="IPR032675">
    <property type="entry name" value="LRR_dom_sf"/>
</dbReference>
<dbReference type="AlphaFoldDB" id="D2VR78"/>
<keyword evidence="2" id="KW-1185">Reference proteome</keyword>
<dbReference type="GO" id="GO:0006913">
    <property type="term" value="P:nucleocytoplasmic transport"/>
    <property type="evidence" value="ECO:0007669"/>
    <property type="project" value="TreeGrafter"/>
</dbReference>
<dbReference type="GO" id="GO:0005096">
    <property type="term" value="F:GTPase activator activity"/>
    <property type="evidence" value="ECO:0007669"/>
    <property type="project" value="InterPro"/>
</dbReference>
<protein>
    <submittedName>
        <fullName evidence="1">Predicted protein</fullName>
    </submittedName>
</protein>
<dbReference type="Proteomes" id="UP000006671">
    <property type="component" value="Unassembled WGS sequence"/>
</dbReference>
<evidence type="ECO:0000313" key="2">
    <source>
        <dbReference type="Proteomes" id="UP000006671"/>
    </source>
</evidence>
<dbReference type="EMBL" id="GG738891">
    <property type="protein sequence ID" value="EFC40557.1"/>
    <property type="molecule type" value="Genomic_DNA"/>
</dbReference>
<dbReference type="GO" id="GO:0031267">
    <property type="term" value="F:small GTPase binding"/>
    <property type="evidence" value="ECO:0007669"/>
    <property type="project" value="TreeGrafter"/>
</dbReference>
<dbReference type="Pfam" id="PF13516">
    <property type="entry name" value="LRR_6"/>
    <property type="match status" value="1"/>
</dbReference>
<dbReference type="Gene3D" id="3.80.10.10">
    <property type="entry name" value="Ribonuclease Inhibitor"/>
    <property type="match status" value="3"/>
</dbReference>
<dbReference type="SUPFAM" id="SSF52047">
    <property type="entry name" value="RNI-like"/>
    <property type="match status" value="1"/>
</dbReference>
<dbReference type="InterPro" id="IPR027038">
    <property type="entry name" value="RanGap"/>
</dbReference>
<dbReference type="PANTHER" id="PTHR24113">
    <property type="entry name" value="RAN GTPASE-ACTIVATING PROTEIN 1"/>
    <property type="match status" value="1"/>
</dbReference>
<organism evidence="2">
    <name type="scientific">Naegleria gruberi</name>
    <name type="common">Amoeba</name>
    <dbReference type="NCBI Taxonomy" id="5762"/>
    <lineage>
        <taxon>Eukaryota</taxon>
        <taxon>Discoba</taxon>
        <taxon>Heterolobosea</taxon>
        <taxon>Tetramitia</taxon>
        <taxon>Eutetramitia</taxon>
        <taxon>Vahlkampfiidae</taxon>
        <taxon>Naegleria</taxon>
    </lineage>
</organism>
<sequence length="357" mass="41356">MSKRTTSHDPLSNQSMDLKKKKLSHQENIFSDDILYDILSFHKNDFPFIVMNCALVSKQWSNVILERLKVELSCGNDKKVNGQFLQNVETFHMNINVFVKSFECERFSLFKQLTKLDIAYELEDPDYLDHLREQDYEEYQKYLQFTHKIGKTGAKYIGDQLRQLTYLNIGNNDIGDEGAKHISQLKLLTFLDVYENRISNVGLVNFSNELQHLTHLNINSNYIFSDDAKLLIEMKQLTHLNIGDNSLQEEGAKWISEMKQLKYLNISRNLIRSEGMKYICELTNLTTLNVSQNSIKDKGIEKLPNLEKLTELNISYNNISNKGAKLINELKQLTFLDMDCNEGGDMKGFKITIALKN</sequence>
<reference evidence="1 2" key="1">
    <citation type="journal article" date="2010" name="Cell">
        <title>The genome of Naegleria gruberi illuminates early eukaryotic versatility.</title>
        <authorList>
            <person name="Fritz-Laylin L.K."/>
            <person name="Prochnik S.E."/>
            <person name="Ginger M.L."/>
            <person name="Dacks J.B."/>
            <person name="Carpenter M.L."/>
            <person name="Field M.C."/>
            <person name="Kuo A."/>
            <person name="Paredez A."/>
            <person name="Chapman J."/>
            <person name="Pham J."/>
            <person name="Shu S."/>
            <person name="Neupane R."/>
            <person name="Cipriano M."/>
            <person name="Mancuso J."/>
            <person name="Tu H."/>
            <person name="Salamov A."/>
            <person name="Lindquist E."/>
            <person name="Shapiro H."/>
            <person name="Lucas S."/>
            <person name="Grigoriev I.V."/>
            <person name="Cande W.Z."/>
            <person name="Fulton C."/>
            <person name="Rokhsar D.S."/>
            <person name="Dawson S.C."/>
        </authorList>
    </citation>
    <scope>NUCLEOTIDE SEQUENCE [LARGE SCALE GENOMIC DNA]</scope>
    <source>
        <strain evidence="1 2">NEG-M</strain>
    </source>
</reference>
<gene>
    <name evidence="1" type="ORF">NAEGRDRAFT_71490</name>
</gene>
<accession>D2VR78</accession>
<evidence type="ECO:0000313" key="1">
    <source>
        <dbReference type="EMBL" id="EFC40557.1"/>
    </source>
</evidence>
<dbReference type="Pfam" id="PF13855">
    <property type="entry name" value="LRR_8"/>
    <property type="match status" value="2"/>
</dbReference>
<dbReference type="GO" id="GO:0005634">
    <property type="term" value="C:nucleus"/>
    <property type="evidence" value="ECO:0007669"/>
    <property type="project" value="TreeGrafter"/>
</dbReference>
<dbReference type="RefSeq" id="XP_002673301.1">
    <property type="nucleotide sequence ID" value="XM_002673255.1"/>
</dbReference>
<dbReference type="eggNOG" id="KOG1947">
    <property type="taxonomic scope" value="Eukaryota"/>
</dbReference>
<dbReference type="GO" id="GO:0005829">
    <property type="term" value="C:cytosol"/>
    <property type="evidence" value="ECO:0007669"/>
    <property type="project" value="TreeGrafter"/>
</dbReference>
<dbReference type="GO" id="GO:0048471">
    <property type="term" value="C:perinuclear region of cytoplasm"/>
    <property type="evidence" value="ECO:0007669"/>
    <property type="project" value="TreeGrafter"/>
</dbReference>
<name>D2VR78_NAEGR</name>
<dbReference type="SMART" id="SM00368">
    <property type="entry name" value="LRR_RI"/>
    <property type="match status" value="4"/>
</dbReference>
<dbReference type="PROSITE" id="PS51450">
    <property type="entry name" value="LRR"/>
    <property type="match status" value="1"/>
</dbReference>
<dbReference type="PANTHER" id="PTHR24113:SF15">
    <property type="entry name" value="NACHT DOMAIN-CONTAINING PROTEIN"/>
    <property type="match status" value="1"/>
</dbReference>
<proteinExistence type="predicted"/>
<dbReference type="KEGG" id="ngr:NAEGRDRAFT_71490"/>
<dbReference type="VEuPathDB" id="AmoebaDB:NAEGRDRAFT_71490"/>
<dbReference type="GeneID" id="8854967"/>
<dbReference type="OrthoDB" id="2190652at2759"/>
<dbReference type="InterPro" id="IPR001611">
    <property type="entry name" value="Leu-rich_rpt"/>
</dbReference>